<evidence type="ECO:0000259" key="1">
    <source>
        <dbReference type="Pfam" id="PF05368"/>
    </source>
</evidence>
<dbReference type="EMBL" id="AECZ01000002">
    <property type="protein sequence ID" value="EFL52858.1"/>
    <property type="molecule type" value="Genomic_DNA"/>
</dbReference>
<dbReference type="PANTHER" id="PTHR43162:SF1">
    <property type="entry name" value="PRESTALK A DIFFERENTIATION PROTEIN A"/>
    <property type="match status" value="1"/>
</dbReference>
<dbReference type="AlphaFoldDB" id="E1JS89"/>
<dbReference type="Proteomes" id="UP000006250">
    <property type="component" value="Unassembled WGS sequence"/>
</dbReference>
<dbReference type="InterPro" id="IPR008030">
    <property type="entry name" value="NmrA-like"/>
</dbReference>
<sequence length="282" mass="30277">MHDRILVLGASGLVGGRVLQLLSRHGYDAVGASRRQCDGAWARFDLLDPATHAPALAGVGAVMLLSRPGDTQAHVHAAPFIEAMVAAGVRRVVDLSALGAERRPDFSTRLVERLVEDSGLAWTHVRPNFFAQMLARPPLSTEIARQRTLRLPLEAAKVAYVDAFDVAAVIFRALTDPELAGRAVTISGPEALDHEEVARRLSAALGETVRYVAISEAVARELLAARGFPAPQIERVLEFYALCRQGLCATPDTRTARLLGRPLGTFDAVIGANLPAWRGDAA</sequence>
<gene>
    <name evidence="2" type="ORF">DesfrDRAFT_0488</name>
</gene>
<accession>E1JS89</accession>
<dbReference type="Gene3D" id="3.90.25.10">
    <property type="entry name" value="UDP-galactose 4-epimerase, domain 1"/>
    <property type="match status" value="1"/>
</dbReference>
<proteinExistence type="predicted"/>
<dbReference type="OrthoDB" id="267890at2"/>
<evidence type="ECO:0000313" key="3">
    <source>
        <dbReference type="Proteomes" id="UP000006250"/>
    </source>
</evidence>
<reference evidence="2 3" key="1">
    <citation type="submission" date="2010-08" db="EMBL/GenBank/DDBJ databases">
        <title>The draft genome of Desulfovibrio fructosovorans JJ.</title>
        <authorList>
            <consortium name="US DOE Joint Genome Institute (JGI-PGF)"/>
            <person name="Lucas S."/>
            <person name="Copeland A."/>
            <person name="Lapidus A."/>
            <person name="Cheng J.-F."/>
            <person name="Bruce D."/>
            <person name="Goodwin L."/>
            <person name="Pitluck S."/>
            <person name="Land M.L."/>
            <person name="Hauser L."/>
            <person name="Chang Y.-J."/>
            <person name="Jeffries C."/>
            <person name="Wall J.D."/>
            <person name="Stahl D.A."/>
            <person name="Arkin A.P."/>
            <person name="Dehal P."/>
            <person name="Stolyar S.M."/>
            <person name="Hazen T.C."/>
            <person name="Woyke T.J."/>
        </authorList>
    </citation>
    <scope>NUCLEOTIDE SEQUENCE [LARGE SCALE GENOMIC DNA]</scope>
    <source>
        <strain evidence="2 3">JJ</strain>
    </source>
</reference>
<name>E1JS89_SOLFR</name>
<dbReference type="InterPro" id="IPR051604">
    <property type="entry name" value="Ergot_Alk_Oxidoreductase"/>
</dbReference>
<dbReference type="SUPFAM" id="SSF51735">
    <property type="entry name" value="NAD(P)-binding Rossmann-fold domains"/>
    <property type="match status" value="1"/>
</dbReference>
<dbReference type="eggNOG" id="COG0702">
    <property type="taxonomic scope" value="Bacteria"/>
</dbReference>
<evidence type="ECO:0000313" key="2">
    <source>
        <dbReference type="EMBL" id="EFL52858.1"/>
    </source>
</evidence>
<dbReference type="STRING" id="596151.DesfrDRAFT_0488"/>
<comment type="caution">
    <text evidence="2">The sequence shown here is derived from an EMBL/GenBank/DDBJ whole genome shotgun (WGS) entry which is preliminary data.</text>
</comment>
<protein>
    <submittedName>
        <fullName evidence="2">NAD-dependent epimerase/dehydratase</fullName>
    </submittedName>
</protein>
<dbReference type="Pfam" id="PF05368">
    <property type="entry name" value="NmrA"/>
    <property type="match status" value="1"/>
</dbReference>
<dbReference type="RefSeq" id="WP_005990762.1">
    <property type="nucleotide sequence ID" value="NZ_AECZ01000002.1"/>
</dbReference>
<feature type="domain" description="NmrA-like" evidence="1">
    <location>
        <begin position="2"/>
        <end position="241"/>
    </location>
</feature>
<dbReference type="PANTHER" id="PTHR43162">
    <property type="match status" value="1"/>
</dbReference>
<organism evidence="2 3">
    <name type="scientific">Solidesulfovibrio fructosivorans JJ]</name>
    <dbReference type="NCBI Taxonomy" id="596151"/>
    <lineage>
        <taxon>Bacteria</taxon>
        <taxon>Pseudomonadati</taxon>
        <taxon>Thermodesulfobacteriota</taxon>
        <taxon>Desulfovibrionia</taxon>
        <taxon>Desulfovibrionales</taxon>
        <taxon>Desulfovibrionaceae</taxon>
        <taxon>Solidesulfovibrio</taxon>
    </lineage>
</organism>
<dbReference type="InterPro" id="IPR036291">
    <property type="entry name" value="NAD(P)-bd_dom_sf"/>
</dbReference>
<dbReference type="Gene3D" id="3.40.50.720">
    <property type="entry name" value="NAD(P)-binding Rossmann-like Domain"/>
    <property type="match status" value="1"/>
</dbReference>
<keyword evidence="3" id="KW-1185">Reference proteome</keyword>